<feature type="domain" description="SGNH hydrolase-type esterase" evidence="2">
    <location>
        <begin position="30"/>
        <end position="190"/>
    </location>
</feature>
<proteinExistence type="predicted"/>
<dbReference type="PANTHER" id="PTHR30383:SF24">
    <property type="entry name" value="THIOESTERASE 1_PROTEASE 1_LYSOPHOSPHOLIPASE L1"/>
    <property type="match status" value="1"/>
</dbReference>
<dbReference type="SUPFAM" id="SSF52266">
    <property type="entry name" value="SGNH hydrolase"/>
    <property type="match status" value="1"/>
</dbReference>
<dbReference type="EMBL" id="DRHY01000051">
    <property type="protein sequence ID" value="HEC73194.1"/>
    <property type="molecule type" value="Genomic_DNA"/>
</dbReference>
<accession>A0A7C2AN01</accession>
<dbReference type="InterPro" id="IPR013830">
    <property type="entry name" value="SGNH_hydro"/>
</dbReference>
<dbReference type="PANTHER" id="PTHR30383">
    <property type="entry name" value="THIOESTERASE 1/PROTEASE 1/LYSOPHOSPHOLIPASE L1"/>
    <property type="match status" value="1"/>
</dbReference>
<reference evidence="3" key="1">
    <citation type="journal article" date="2020" name="mSystems">
        <title>Genome- and Community-Level Interaction Insights into Carbon Utilization and Element Cycling Functions of Hydrothermarchaeota in Hydrothermal Sediment.</title>
        <authorList>
            <person name="Zhou Z."/>
            <person name="Liu Y."/>
            <person name="Xu W."/>
            <person name="Pan J."/>
            <person name="Luo Z.H."/>
            <person name="Li M."/>
        </authorList>
    </citation>
    <scope>NUCLEOTIDE SEQUENCE [LARGE SCALE GENOMIC DNA]</scope>
    <source>
        <strain evidence="3">HyVt-380</strain>
    </source>
</reference>
<evidence type="ECO:0000256" key="1">
    <source>
        <dbReference type="SAM" id="SignalP"/>
    </source>
</evidence>
<organism evidence="3">
    <name type="scientific">Methylophaga aminisulfidivorans</name>
    <dbReference type="NCBI Taxonomy" id="230105"/>
    <lineage>
        <taxon>Bacteria</taxon>
        <taxon>Pseudomonadati</taxon>
        <taxon>Pseudomonadota</taxon>
        <taxon>Gammaproteobacteria</taxon>
        <taxon>Thiotrichales</taxon>
        <taxon>Piscirickettsiaceae</taxon>
        <taxon>Methylophaga</taxon>
    </lineage>
</organism>
<name>A0A7C2AN01_9GAMM</name>
<dbReference type="Pfam" id="PF13472">
    <property type="entry name" value="Lipase_GDSL_2"/>
    <property type="match status" value="1"/>
</dbReference>
<dbReference type="CDD" id="cd01822">
    <property type="entry name" value="Lysophospholipase_L1_like"/>
    <property type="match status" value="1"/>
</dbReference>
<dbReference type="InterPro" id="IPR036514">
    <property type="entry name" value="SGNH_hydro_sf"/>
</dbReference>
<keyword evidence="1" id="KW-0732">Signal</keyword>
<feature type="signal peptide" evidence="1">
    <location>
        <begin position="1"/>
        <end position="23"/>
    </location>
</feature>
<dbReference type="InterPro" id="IPR051532">
    <property type="entry name" value="Ester_Hydrolysis_Enzymes"/>
</dbReference>
<dbReference type="GO" id="GO:0004622">
    <property type="term" value="F:phosphatidylcholine lysophospholipase activity"/>
    <property type="evidence" value="ECO:0007669"/>
    <property type="project" value="TreeGrafter"/>
</dbReference>
<dbReference type="Proteomes" id="UP000886384">
    <property type="component" value="Unassembled WGS sequence"/>
</dbReference>
<dbReference type="AlphaFoldDB" id="A0A7C2AN01"/>
<dbReference type="Gene3D" id="3.40.50.1110">
    <property type="entry name" value="SGNH hydrolase"/>
    <property type="match status" value="1"/>
</dbReference>
<evidence type="ECO:0000313" key="3">
    <source>
        <dbReference type="EMBL" id="HEC73194.1"/>
    </source>
</evidence>
<sequence length="213" mass="23759">MFFKRQFWLALLVSLFLSNGAFASTSTLLVMGDSLSAAHNLRPEQGWVSLLENQLSESHPDINIVNASVSGETTQGGLSRFSQLLTEHKPQWVILELGANDALRGYPLAQATKNLESMIEQAQKIEAKVLLIGNQLPQNYGQRYTEMFFNLYKDIASKYQLAYVPFMLKNVALNKDLMQADGLHPNKDGQPVVLQNILPALQPLLNSKKTAEK</sequence>
<evidence type="ECO:0000259" key="2">
    <source>
        <dbReference type="Pfam" id="PF13472"/>
    </source>
</evidence>
<comment type="caution">
    <text evidence="3">The sequence shown here is derived from an EMBL/GenBank/DDBJ whole genome shotgun (WGS) entry which is preliminary data.</text>
</comment>
<feature type="chain" id="PRO_5028293287" evidence="1">
    <location>
        <begin position="24"/>
        <end position="213"/>
    </location>
</feature>
<protein>
    <submittedName>
        <fullName evidence="3">Arylesterase</fullName>
    </submittedName>
</protein>
<gene>
    <name evidence="3" type="ORF">ENI26_02350</name>
</gene>